<evidence type="ECO:0000259" key="8">
    <source>
        <dbReference type="Pfam" id="PF00479"/>
    </source>
</evidence>
<evidence type="ECO:0000313" key="11">
    <source>
        <dbReference type="Proteomes" id="UP000199322"/>
    </source>
</evidence>
<dbReference type="AlphaFoldDB" id="A0A1G6NMC2"/>
<dbReference type="PRINTS" id="PR00079">
    <property type="entry name" value="G6PDHDRGNASE"/>
</dbReference>
<dbReference type="GO" id="GO:0004345">
    <property type="term" value="F:glucose-6-phosphate dehydrogenase activity"/>
    <property type="evidence" value="ECO:0007669"/>
    <property type="project" value="UniProtKB-UniRule"/>
</dbReference>
<organism evidence="10 11">
    <name type="scientific">Geotoga petraea</name>
    <dbReference type="NCBI Taxonomy" id="28234"/>
    <lineage>
        <taxon>Bacteria</taxon>
        <taxon>Thermotogati</taxon>
        <taxon>Thermotogota</taxon>
        <taxon>Thermotogae</taxon>
        <taxon>Petrotogales</taxon>
        <taxon>Petrotogaceae</taxon>
        <taxon>Geotoga</taxon>
    </lineage>
</organism>
<dbReference type="GO" id="GO:0050661">
    <property type="term" value="F:NADP binding"/>
    <property type="evidence" value="ECO:0007669"/>
    <property type="project" value="UniProtKB-UniRule"/>
</dbReference>
<dbReference type="RefSeq" id="WP_091404571.1">
    <property type="nucleotide sequence ID" value="NZ_FMYV01000006.1"/>
</dbReference>
<dbReference type="EC" id="1.1.1.49" evidence="7"/>
<dbReference type="Pfam" id="PF02781">
    <property type="entry name" value="G6PD_C"/>
    <property type="match status" value="1"/>
</dbReference>
<keyword evidence="11" id="KW-1185">Reference proteome</keyword>
<dbReference type="GO" id="GO:0006006">
    <property type="term" value="P:glucose metabolic process"/>
    <property type="evidence" value="ECO:0007669"/>
    <property type="project" value="UniProtKB-KW"/>
</dbReference>
<evidence type="ECO:0000313" key="10">
    <source>
        <dbReference type="EMBL" id="SDC69142.1"/>
    </source>
</evidence>
<dbReference type="Gene3D" id="3.40.50.720">
    <property type="entry name" value="NAD(P)-binding Rossmann-like Domain"/>
    <property type="match status" value="1"/>
</dbReference>
<evidence type="ECO:0000256" key="7">
    <source>
        <dbReference type="HAMAP-Rule" id="MF_00966"/>
    </source>
</evidence>
<feature type="binding site" evidence="7">
    <location>
        <position position="190"/>
    </location>
    <ligand>
        <name>substrate</name>
    </ligand>
</feature>
<comment type="pathway">
    <text evidence="1 7">Carbohydrate degradation; pentose phosphate pathway; D-ribulose 5-phosphate from D-glucose 6-phosphate (oxidative stage): step 1/3.</text>
</comment>
<evidence type="ECO:0000256" key="2">
    <source>
        <dbReference type="ARBA" id="ARBA00009975"/>
    </source>
</evidence>
<dbReference type="PANTHER" id="PTHR23429">
    <property type="entry name" value="GLUCOSE-6-PHOSPHATE 1-DEHYDROGENASE G6PD"/>
    <property type="match status" value="1"/>
</dbReference>
<dbReference type="Proteomes" id="UP000199322">
    <property type="component" value="Unassembled WGS sequence"/>
</dbReference>
<dbReference type="InterPro" id="IPR022675">
    <property type="entry name" value="G6P_DH_C"/>
</dbReference>
<dbReference type="SUPFAM" id="SSF51735">
    <property type="entry name" value="NAD(P)-binding Rossmann-fold domains"/>
    <property type="match status" value="1"/>
</dbReference>
<dbReference type="InterPro" id="IPR022674">
    <property type="entry name" value="G6P_DH_NAD-bd"/>
</dbReference>
<dbReference type="UniPathway" id="UPA00115">
    <property type="reaction ID" value="UER00408"/>
</dbReference>
<dbReference type="NCBIfam" id="TIGR00871">
    <property type="entry name" value="zwf"/>
    <property type="match status" value="1"/>
</dbReference>
<feature type="active site" description="Proton acceptor" evidence="7">
    <location>
        <position position="252"/>
    </location>
</feature>
<dbReference type="PROSITE" id="PS00069">
    <property type="entry name" value="G6P_DEHYDROGENASE"/>
    <property type="match status" value="1"/>
</dbReference>
<dbReference type="HAMAP" id="MF_00966">
    <property type="entry name" value="G6PD"/>
    <property type="match status" value="1"/>
</dbReference>
<dbReference type="InterPro" id="IPR036291">
    <property type="entry name" value="NAD(P)-bd_dom_sf"/>
</dbReference>
<dbReference type="EMBL" id="FMYV01000006">
    <property type="protein sequence ID" value="SDC69142.1"/>
    <property type="molecule type" value="Genomic_DNA"/>
</dbReference>
<dbReference type="SUPFAM" id="SSF55347">
    <property type="entry name" value="Glyceraldehyde-3-phosphate dehydrogenase-like, C-terminal domain"/>
    <property type="match status" value="1"/>
</dbReference>
<feature type="binding site" evidence="7">
    <location>
        <position position="228"/>
    </location>
    <ligand>
        <name>substrate</name>
    </ligand>
</feature>
<sequence>MKETINNSETCEDIKGDPASIVIFGGSGDLTLKKLIPSLFNLQKRNLLSENTYILGVGRTNLDSESYRELIKDALNKSNKEVNKLLEKIYYLNGDYTDKNLYQNLKIKMDELDEKHKTNYNRLFYFATPQIVYMDIIKKLGNNGMLKKTDTIFPKVIVEKPFGSDFNSSKRLDKELHNYLEEEQIFRIDHYLGKETVQNILMFRFANTIFEPIWNYKYIDHVQINVTEDLGIGSRAGYFENSGLLRDMFQNHMLQLLALVGMEPPAQLDAESVRDEKYKLLKSVRPLKVEDINKKIIKGQYIEGTINGEKVKAYRDEKNVDPNSQRETYVAAKMYIDNWRWSGVPFYLRSGKRLKLKNSQISIHFKEVPFSIFSKNKLKPHKNILTLNIQPNEGFSLNLQAKQPGSKLCLNDLNMDFRYSEFFDFDPPEAYERLFLDVILDDQTLFVRSDAMETSWEIIDEILQEWDNNPDILHFYKSGSWGPDISEGLFNEDNWVNPGE</sequence>
<dbReference type="PANTHER" id="PTHR23429:SF0">
    <property type="entry name" value="GLUCOSE-6-PHOSPHATE 1-DEHYDROGENASE"/>
    <property type="match status" value="1"/>
</dbReference>
<feature type="binding site" evidence="7">
    <location>
        <position position="247"/>
    </location>
    <ligand>
        <name>substrate</name>
    </ligand>
</feature>
<protein>
    <recommendedName>
        <fullName evidence="7">Glucose-6-phosphate 1-dehydrogenase</fullName>
        <shortName evidence="7">G6PD</shortName>
        <ecNumber evidence="7">1.1.1.49</ecNumber>
    </recommendedName>
</protein>
<feature type="binding site" evidence="7">
    <location>
        <position position="194"/>
    </location>
    <ligand>
        <name>substrate</name>
    </ligand>
</feature>
<dbReference type="GO" id="GO:0009051">
    <property type="term" value="P:pentose-phosphate shunt, oxidative branch"/>
    <property type="evidence" value="ECO:0007669"/>
    <property type="project" value="TreeGrafter"/>
</dbReference>
<evidence type="ECO:0000256" key="6">
    <source>
        <dbReference type="ARBA" id="ARBA00023277"/>
    </source>
</evidence>
<dbReference type="Pfam" id="PF00479">
    <property type="entry name" value="G6PD_N"/>
    <property type="match status" value="1"/>
</dbReference>
<feature type="domain" description="Glucose-6-phosphate dehydrogenase C-terminal" evidence="9">
    <location>
        <begin position="201"/>
        <end position="494"/>
    </location>
</feature>
<evidence type="ECO:0000259" key="9">
    <source>
        <dbReference type="Pfam" id="PF02781"/>
    </source>
</evidence>
<comment type="function">
    <text evidence="7">Catalyzes the oxidation of glucose 6-phosphate to 6-phosphogluconolactone.</text>
</comment>
<feature type="binding site" evidence="7">
    <location>
        <position position="59"/>
    </location>
    <ligand>
        <name>NADP(+)</name>
        <dbReference type="ChEBI" id="CHEBI:58349"/>
    </ligand>
</feature>
<feature type="binding site" evidence="7">
    <location>
        <position position="352"/>
    </location>
    <ligand>
        <name>substrate</name>
    </ligand>
</feature>
<proteinExistence type="inferred from homology"/>
<dbReference type="GO" id="GO:0005829">
    <property type="term" value="C:cytosol"/>
    <property type="evidence" value="ECO:0007669"/>
    <property type="project" value="TreeGrafter"/>
</dbReference>
<feature type="domain" description="Glucose-6-phosphate dehydrogenase NAD-binding" evidence="8">
    <location>
        <begin position="22"/>
        <end position="199"/>
    </location>
</feature>
<comment type="similarity">
    <text evidence="2 7">Belongs to the glucose-6-phosphate dehydrogenase family.</text>
</comment>
<dbReference type="InterPro" id="IPR001282">
    <property type="entry name" value="G6P_DH"/>
</dbReference>
<reference evidence="10 11" key="1">
    <citation type="submission" date="2016-10" db="EMBL/GenBank/DDBJ databases">
        <authorList>
            <person name="de Groot N.N."/>
        </authorList>
    </citation>
    <scope>NUCLEOTIDE SEQUENCE [LARGE SCALE GENOMIC DNA]</scope>
    <source>
        <strain evidence="10 11">WG14</strain>
    </source>
</reference>
<feature type="binding site" evidence="7">
    <location>
        <position position="357"/>
    </location>
    <ligand>
        <name>substrate</name>
    </ligand>
</feature>
<dbReference type="STRING" id="28234.SAMN04488588_1597"/>
<keyword evidence="3 7" id="KW-0313">Glucose metabolism</keyword>
<evidence type="ECO:0000256" key="3">
    <source>
        <dbReference type="ARBA" id="ARBA00022526"/>
    </source>
</evidence>
<dbReference type="PIRSF" id="PIRSF000110">
    <property type="entry name" value="G6PD"/>
    <property type="match status" value="1"/>
</dbReference>
<feature type="binding site" evidence="7">
    <location>
        <position position="160"/>
    </location>
    <ligand>
        <name>NADP(+)</name>
        <dbReference type="ChEBI" id="CHEBI:58349"/>
    </ligand>
</feature>
<comment type="catalytic activity">
    <reaction evidence="7">
        <text>D-glucose 6-phosphate + NADP(+) = 6-phospho-D-glucono-1,5-lactone + NADPH + H(+)</text>
        <dbReference type="Rhea" id="RHEA:15841"/>
        <dbReference type="ChEBI" id="CHEBI:15378"/>
        <dbReference type="ChEBI" id="CHEBI:57783"/>
        <dbReference type="ChEBI" id="CHEBI:57955"/>
        <dbReference type="ChEBI" id="CHEBI:58349"/>
        <dbReference type="ChEBI" id="CHEBI:61548"/>
        <dbReference type="EC" id="1.1.1.49"/>
    </reaction>
</comment>
<evidence type="ECO:0000256" key="1">
    <source>
        <dbReference type="ARBA" id="ARBA00004937"/>
    </source>
</evidence>
<evidence type="ECO:0000256" key="5">
    <source>
        <dbReference type="ARBA" id="ARBA00023002"/>
    </source>
</evidence>
<comment type="caution">
    <text evidence="7">Lacks conserved residue(s) required for the propagation of feature annotation.</text>
</comment>
<keyword evidence="5 7" id="KW-0560">Oxidoreductase</keyword>
<evidence type="ECO:0000256" key="4">
    <source>
        <dbReference type="ARBA" id="ARBA00022857"/>
    </source>
</evidence>
<keyword evidence="4 7" id="KW-0521">NADP</keyword>
<dbReference type="InterPro" id="IPR019796">
    <property type="entry name" value="G6P_DH_AS"/>
</dbReference>
<dbReference type="Gene3D" id="3.30.360.10">
    <property type="entry name" value="Dihydrodipicolinate Reductase, domain 2"/>
    <property type="match status" value="1"/>
</dbReference>
<gene>
    <name evidence="7" type="primary">zwf</name>
    <name evidence="10" type="ORF">SAMN04488588_1597</name>
</gene>
<name>A0A1G6NMC2_9BACT</name>
<accession>A0A1G6NMC2</accession>
<keyword evidence="6 7" id="KW-0119">Carbohydrate metabolism</keyword>